<dbReference type="STRING" id="348802.A0A0D2CY84"/>
<dbReference type="InterPro" id="IPR050121">
    <property type="entry name" value="Cytochrome_P450_monoxygenase"/>
</dbReference>
<dbReference type="InterPro" id="IPR036396">
    <property type="entry name" value="Cyt_P450_sf"/>
</dbReference>
<dbReference type="PRINTS" id="PR00463">
    <property type="entry name" value="EP450I"/>
</dbReference>
<dbReference type="EMBL" id="KN847320">
    <property type="protein sequence ID" value="KIW55107.1"/>
    <property type="molecule type" value="Genomic_DNA"/>
</dbReference>
<evidence type="ECO:0000256" key="2">
    <source>
        <dbReference type="SAM" id="MobiDB-lite"/>
    </source>
</evidence>
<dbReference type="GeneID" id="25329323"/>
<keyword evidence="1" id="KW-0349">Heme</keyword>
<evidence type="ECO:0000313" key="3">
    <source>
        <dbReference type="EMBL" id="KIW55107.1"/>
    </source>
</evidence>
<gene>
    <name evidence="3" type="ORF">PV05_07415</name>
</gene>
<dbReference type="GO" id="GO:0005506">
    <property type="term" value="F:iron ion binding"/>
    <property type="evidence" value="ECO:0007669"/>
    <property type="project" value="InterPro"/>
</dbReference>
<keyword evidence="1" id="KW-0408">Iron</keyword>
<sequence>MGTAHCLLPTAYYLRPTASRATAKAENGKKKNHLPRQRQHQYLLTVMPSPLPFPFPELLLEKLNITSTVITRTTWVLTSTSTASNRLLLTIAATLVTLTVYALFKISLVVRQVHAARHRWLDLPTLPRHPIWGNLVNMGEKLNPSLNRHPDYGFVEIWNALDQPDAYLMDMLPLDNCFLVVAHPSVAETLVQPSPAYKYSLPKSDTIKTLWRLIGLESMIIVDGEEWRSLRKRFNRGFAPAHLHSLAPLILSKTRIFINRLKAVAHTKATFMLKDFAQDLTTDIITELTVEKDFHAQSTPDGQGHKGPLGMLTASRLLSGLTYPLGRGVGWHLVDPIRPVRAWFYEMVYNRELGKVVGEQVAAEQGGKRAGEGEDKKEEDQERPTQTQTQQKSITRLALSGMIPNNALLRNTVSQIKSFLFAGQDTTATLIQWLCFELSKASWSDRHAEILRKLVAEHDAVFGKSEDPFNALDVLGRGDDEGRRQAETILGSKLPYTTAFIKETLRLHPPASTVRLIPEIGPENPVPVNVRVRDMKNGGEKEINVNGLRVYVAAYLVHRHKGIWGEDADSFRPDRWLDDEYMSKLPSGAWRPFERGPRNCIGQELAMLEAKIVLCAVARAFKWEKVGYSGRKGVDGQLPKGDGSDDPEMEVWSISNVTAVPLGGMEMKVERR</sequence>
<dbReference type="InterPro" id="IPR001128">
    <property type="entry name" value="Cyt_P450"/>
</dbReference>
<accession>A0A0D2CY84</accession>
<protein>
    <recommendedName>
        <fullName evidence="5">Cytochrome P450</fullName>
    </recommendedName>
</protein>
<dbReference type="Pfam" id="PF00067">
    <property type="entry name" value="p450"/>
    <property type="match status" value="2"/>
</dbReference>
<evidence type="ECO:0000256" key="1">
    <source>
        <dbReference type="PIRSR" id="PIRSR602401-1"/>
    </source>
</evidence>
<dbReference type="GO" id="GO:0020037">
    <property type="term" value="F:heme binding"/>
    <property type="evidence" value="ECO:0007669"/>
    <property type="project" value="InterPro"/>
</dbReference>
<dbReference type="HOGENOM" id="CLU_020492_2_0_1"/>
<dbReference type="InterPro" id="IPR002401">
    <property type="entry name" value="Cyt_P450_E_grp-I"/>
</dbReference>
<organism evidence="3 4">
    <name type="scientific">Exophiala xenobiotica</name>
    <dbReference type="NCBI Taxonomy" id="348802"/>
    <lineage>
        <taxon>Eukaryota</taxon>
        <taxon>Fungi</taxon>
        <taxon>Dikarya</taxon>
        <taxon>Ascomycota</taxon>
        <taxon>Pezizomycotina</taxon>
        <taxon>Eurotiomycetes</taxon>
        <taxon>Chaetothyriomycetidae</taxon>
        <taxon>Chaetothyriales</taxon>
        <taxon>Herpotrichiellaceae</taxon>
        <taxon>Exophiala</taxon>
    </lineage>
</organism>
<dbReference type="GO" id="GO:0016705">
    <property type="term" value="F:oxidoreductase activity, acting on paired donors, with incorporation or reduction of molecular oxygen"/>
    <property type="evidence" value="ECO:0007669"/>
    <property type="project" value="InterPro"/>
</dbReference>
<dbReference type="Gene3D" id="1.10.630.10">
    <property type="entry name" value="Cytochrome P450"/>
    <property type="match status" value="1"/>
</dbReference>
<dbReference type="PANTHER" id="PTHR24305:SF222">
    <property type="entry name" value="CYTOCHROME P450 MONOOXYGENASE STCS"/>
    <property type="match status" value="1"/>
</dbReference>
<dbReference type="PANTHER" id="PTHR24305">
    <property type="entry name" value="CYTOCHROME P450"/>
    <property type="match status" value="1"/>
</dbReference>
<feature type="compositionally biased region" description="Polar residues" evidence="2">
    <location>
        <begin position="384"/>
        <end position="393"/>
    </location>
</feature>
<feature type="region of interest" description="Disordered" evidence="2">
    <location>
        <begin position="361"/>
        <end position="393"/>
    </location>
</feature>
<keyword evidence="4" id="KW-1185">Reference proteome</keyword>
<proteinExistence type="predicted"/>
<keyword evidence="1" id="KW-0479">Metal-binding</keyword>
<dbReference type="SUPFAM" id="SSF48264">
    <property type="entry name" value="Cytochrome P450"/>
    <property type="match status" value="1"/>
</dbReference>
<evidence type="ECO:0000313" key="4">
    <source>
        <dbReference type="Proteomes" id="UP000054342"/>
    </source>
</evidence>
<dbReference type="PRINTS" id="PR00385">
    <property type="entry name" value="P450"/>
</dbReference>
<dbReference type="GO" id="GO:0004497">
    <property type="term" value="F:monooxygenase activity"/>
    <property type="evidence" value="ECO:0007669"/>
    <property type="project" value="InterPro"/>
</dbReference>
<dbReference type="AlphaFoldDB" id="A0A0D2CY84"/>
<feature type="compositionally biased region" description="Basic and acidic residues" evidence="2">
    <location>
        <begin position="366"/>
        <end position="383"/>
    </location>
</feature>
<name>A0A0D2CY84_9EURO</name>
<feature type="binding site" description="axial binding residue" evidence="1">
    <location>
        <position position="600"/>
    </location>
    <ligand>
        <name>heme</name>
        <dbReference type="ChEBI" id="CHEBI:30413"/>
    </ligand>
    <ligandPart>
        <name>Fe</name>
        <dbReference type="ChEBI" id="CHEBI:18248"/>
    </ligandPart>
</feature>
<dbReference type="RefSeq" id="XP_013315691.1">
    <property type="nucleotide sequence ID" value="XM_013460237.1"/>
</dbReference>
<evidence type="ECO:0008006" key="5">
    <source>
        <dbReference type="Google" id="ProtNLM"/>
    </source>
</evidence>
<dbReference type="OrthoDB" id="10029320at2759"/>
<dbReference type="Proteomes" id="UP000054342">
    <property type="component" value="Unassembled WGS sequence"/>
</dbReference>
<reference evidence="3 4" key="1">
    <citation type="submission" date="2015-01" db="EMBL/GenBank/DDBJ databases">
        <title>The Genome Sequence of Exophiala xenobiotica CBS118157.</title>
        <authorList>
            <consortium name="The Broad Institute Genomics Platform"/>
            <person name="Cuomo C."/>
            <person name="de Hoog S."/>
            <person name="Gorbushina A."/>
            <person name="Stielow B."/>
            <person name="Teixiera M."/>
            <person name="Abouelleil A."/>
            <person name="Chapman S.B."/>
            <person name="Priest M."/>
            <person name="Young S.K."/>
            <person name="Wortman J."/>
            <person name="Nusbaum C."/>
            <person name="Birren B."/>
        </authorList>
    </citation>
    <scope>NUCLEOTIDE SEQUENCE [LARGE SCALE GENOMIC DNA]</scope>
    <source>
        <strain evidence="3 4">CBS 118157</strain>
    </source>
</reference>
<comment type="cofactor">
    <cofactor evidence="1">
        <name>heme</name>
        <dbReference type="ChEBI" id="CHEBI:30413"/>
    </cofactor>
</comment>